<accession>A0A1M6S6G2</accession>
<name>A0A1M6S6G2_XYLRU</name>
<dbReference type="EMBL" id="FRBD01000003">
    <property type="protein sequence ID" value="SHK40286.1"/>
    <property type="molecule type" value="Genomic_DNA"/>
</dbReference>
<keyword evidence="1" id="KW-0732">Signal</keyword>
<proteinExistence type="predicted"/>
<evidence type="ECO:0008006" key="4">
    <source>
        <dbReference type="Google" id="ProtNLM"/>
    </source>
</evidence>
<dbReference type="RefSeq" id="WP_073204663.1">
    <property type="nucleotide sequence ID" value="NZ_FRBD01000003.1"/>
</dbReference>
<dbReference type="OrthoDB" id="1067445at2"/>
<protein>
    <recommendedName>
        <fullName evidence="4">Outer membrane protein beta-barrel domain-containing protein</fullName>
    </recommendedName>
</protein>
<sequence length="167" mass="18553">MMKKAVLCLIVAAMGMTAHAQTNSNHLMMGVGMLYERGLDATIAYEHGSKYHNAWEYFATGYLQYDDDPDAGHVTKKSFWHNYNSWHLGIAYKPCVNRGRNHHGNLRIGASGGSDLHDFVGGVHVGYEHSYALKGGWELFFQVKEDVIIGSGLQWRTGIVGGLKLPL</sequence>
<feature type="signal peptide" evidence="1">
    <location>
        <begin position="1"/>
        <end position="20"/>
    </location>
</feature>
<dbReference type="Proteomes" id="UP000184130">
    <property type="component" value="Unassembled WGS sequence"/>
</dbReference>
<dbReference type="AlphaFoldDB" id="A0A1M6S6G2"/>
<reference evidence="2 3" key="1">
    <citation type="submission" date="2016-11" db="EMBL/GenBank/DDBJ databases">
        <authorList>
            <person name="Jaros S."/>
            <person name="Januszkiewicz K."/>
            <person name="Wedrychowicz H."/>
        </authorList>
    </citation>
    <scope>NUCLEOTIDE SEQUENCE [LARGE SCALE GENOMIC DNA]</scope>
    <source>
        <strain evidence="2 3">KHT3</strain>
    </source>
</reference>
<evidence type="ECO:0000313" key="2">
    <source>
        <dbReference type="EMBL" id="SHK40286.1"/>
    </source>
</evidence>
<organism evidence="2 3">
    <name type="scientific">Xylanibacter ruminicola</name>
    <name type="common">Prevotella ruminicola</name>
    <dbReference type="NCBI Taxonomy" id="839"/>
    <lineage>
        <taxon>Bacteria</taxon>
        <taxon>Pseudomonadati</taxon>
        <taxon>Bacteroidota</taxon>
        <taxon>Bacteroidia</taxon>
        <taxon>Bacteroidales</taxon>
        <taxon>Prevotellaceae</taxon>
        <taxon>Xylanibacter</taxon>
    </lineage>
</organism>
<feature type="chain" id="PRO_5012997388" description="Outer membrane protein beta-barrel domain-containing protein" evidence="1">
    <location>
        <begin position="21"/>
        <end position="167"/>
    </location>
</feature>
<evidence type="ECO:0000256" key="1">
    <source>
        <dbReference type="SAM" id="SignalP"/>
    </source>
</evidence>
<gene>
    <name evidence="2" type="ORF">SAMN05216463_1036</name>
</gene>
<evidence type="ECO:0000313" key="3">
    <source>
        <dbReference type="Proteomes" id="UP000184130"/>
    </source>
</evidence>